<feature type="compositionally biased region" description="Low complexity" evidence="1">
    <location>
        <begin position="428"/>
        <end position="440"/>
    </location>
</feature>
<evidence type="ECO:0000313" key="4">
    <source>
        <dbReference type="Proteomes" id="UP000809789"/>
    </source>
</evidence>
<feature type="compositionally biased region" description="Basic and acidic residues" evidence="1">
    <location>
        <begin position="643"/>
        <end position="656"/>
    </location>
</feature>
<dbReference type="Pfam" id="PF00339">
    <property type="entry name" value="Arrestin_N"/>
    <property type="match status" value="1"/>
</dbReference>
<feature type="compositionally biased region" description="Polar residues" evidence="1">
    <location>
        <begin position="522"/>
        <end position="536"/>
    </location>
</feature>
<sequence>MSASIVLDQHYSTFTNLDIVSGKVYVRTPKSLSVSVVTIKLEGESSTRLLPPPTPANERPKPAIEFHKILYKAITLFPPPELRRNAVERASFTLPPGTHEYPFSFKIPFNAACALDKNAAPAISVAGMSVEIARPPPGHLRRPLPPTLRGFPGEAEIKYFLKATVARPNILKENVRAYFPFNFSPIEEPRAPSNGAEAYARQKHQFTSPLASQADSKPSLKGKRSLFSMKNLSMSDEKITTPAPDEAPLVSVEIRLPEPKILTSNEDIPLKILCSALSGKVESIFLQSLQIEIAYYTHVRAHQVHRRNQAGTVLTSKSNLNIPLEFDNEKREALVPPEMWYGLPVPSVLPPSFEICNLARDYELIVRIGLRYEAEKRNPQYTHLDLRLPFVLFSGISPPPEVLAAAKRKPVFPSPYPSDQKAPPLPARRPSAAPSSSSSPNLHAQHTGPGAPSSFSPISSPLNPGMKTNGSGSGLGSASTSPGPGTPVNSIPGAWPGNWSGPTSGSGAAGGAASSGPPRYSFVQSHATGSTPTLWQGFSPPSGPSTPLGSSSPINNLAGIGRMGTMGGPGGSGGYGGSGLGLAPGPGTGGGVGGPGAGGRQDVDGEVYSDAPPSYEDAVADVLPPVQVGQRRGGYEPPPPAPGERDGEGMGRDEKR</sequence>
<dbReference type="AlphaFoldDB" id="A0A8K0L8V5"/>
<feature type="compositionally biased region" description="Polar residues" evidence="1">
    <location>
        <begin position="205"/>
        <end position="216"/>
    </location>
</feature>
<dbReference type="InterPro" id="IPR011021">
    <property type="entry name" value="Arrestin-like_N"/>
</dbReference>
<feature type="compositionally biased region" description="Low complexity" evidence="1">
    <location>
        <begin position="476"/>
        <end position="487"/>
    </location>
</feature>
<dbReference type="GO" id="GO:0031625">
    <property type="term" value="F:ubiquitin protein ligase binding"/>
    <property type="evidence" value="ECO:0007669"/>
    <property type="project" value="TreeGrafter"/>
</dbReference>
<dbReference type="GO" id="GO:0005886">
    <property type="term" value="C:plasma membrane"/>
    <property type="evidence" value="ECO:0007669"/>
    <property type="project" value="TreeGrafter"/>
</dbReference>
<dbReference type="InterPro" id="IPR050357">
    <property type="entry name" value="Arrestin_domain-protein"/>
</dbReference>
<dbReference type="SUPFAM" id="SSF81296">
    <property type="entry name" value="E set domains"/>
    <property type="match status" value="1"/>
</dbReference>
<evidence type="ECO:0000256" key="1">
    <source>
        <dbReference type="SAM" id="MobiDB-lite"/>
    </source>
</evidence>
<dbReference type="GO" id="GO:0070086">
    <property type="term" value="P:ubiquitin-dependent endocytosis"/>
    <property type="evidence" value="ECO:0007669"/>
    <property type="project" value="TreeGrafter"/>
</dbReference>
<gene>
    <name evidence="3" type="ORF">KVT40_001877</name>
</gene>
<name>A0A8K0L8V5_9PEZI</name>
<dbReference type="PANTHER" id="PTHR11188">
    <property type="entry name" value="ARRESTIN DOMAIN CONTAINING PROTEIN"/>
    <property type="match status" value="1"/>
</dbReference>
<dbReference type="EMBL" id="JAESVG020000002">
    <property type="protein sequence ID" value="KAG8630258.1"/>
    <property type="molecule type" value="Genomic_DNA"/>
</dbReference>
<keyword evidence="4" id="KW-1185">Reference proteome</keyword>
<dbReference type="PANTHER" id="PTHR11188:SF166">
    <property type="entry name" value="ARRESTIN (OR S-ANTIGEN), N-TERMINAL DOMAIN PROTEIN (AFU_ORTHOLOGUE AFUA_7G02050)"/>
    <property type="match status" value="1"/>
</dbReference>
<dbReference type="InterPro" id="IPR014756">
    <property type="entry name" value="Ig_E-set"/>
</dbReference>
<dbReference type="CDD" id="cd22952">
    <property type="entry name" value="ART10-like"/>
    <property type="match status" value="1"/>
</dbReference>
<protein>
    <recommendedName>
        <fullName evidence="2">Arrestin-like N-terminal domain-containing protein</fullName>
    </recommendedName>
</protein>
<comment type="caution">
    <text evidence="3">The sequence shown here is derived from an EMBL/GenBank/DDBJ whole genome shotgun (WGS) entry which is preliminary data.</text>
</comment>
<evidence type="ECO:0000259" key="2">
    <source>
        <dbReference type="Pfam" id="PF00339"/>
    </source>
</evidence>
<feature type="compositionally biased region" description="Gly residues" evidence="1">
    <location>
        <begin position="561"/>
        <end position="599"/>
    </location>
</feature>
<proteinExistence type="predicted"/>
<feature type="region of interest" description="Disordered" evidence="1">
    <location>
        <begin position="192"/>
        <end position="221"/>
    </location>
</feature>
<dbReference type="GO" id="GO:0005829">
    <property type="term" value="C:cytosol"/>
    <property type="evidence" value="ECO:0007669"/>
    <property type="project" value="TreeGrafter"/>
</dbReference>
<feature type="compositionally biased region" description="Polar residues" evidence="1">
    <location>
        <begin position="453"/>
        <end position="462"/>
    </location>
</feature>
<dbReference type="Proteomes" id="UP000809789">
    <property type="component" value="Unassembled WGS sequence"/>
</dbReference>
<dbReference type="InterPro" id="IPR014752">
    <property type="entry name" value="Arrestin-like_C"/>
</dbReference>
<reference evidence="3" key="1">
    <citation type="submission" date="2021-07" db="EMBL/GenBank/DDBJ databases">
        <title>Elsinoe batatas strain:CRI-CJ2 Genome sequencing and assembly.</title>
        <authorList>
            <person name="Huang L."/>
        </authorList>
    </citation>
    <scope>NUCLEOTIDE SEQUENCE</scope>
    <source>
        <strain evidence="3">CRI-CJ2</strain>
    </source>
</reference>
<feature type="compositionally biased region" description="Low complexity" evidence="1">
    <location>
        <begin position="500"/>
        <end position="518"/>
    </location>
</feature>
<dbReference type="GO" id="GO:0030674">
    <property type="term" value="F:protein-macromolecule adaptor activity"/>
    <property type="evidence" value="ECO:0007669"/>
    <property type="project" value="TreeGrafter"/>
</dbReference>
<dbReference type="OrthoDB" id="3365616at2759"/>
<feature type="domain" description="Arrestin-like N-terminal" evidence="2">
    <location>
        <begin position="5"/>
        <end position="178"/>
    </location>
</feature>
<evidence type="ECO:0000313" key="3">
    <source>
        <dbReference type="EMBL" id="KAG8630258.1"/>
    </source>
</evidence>
<dbReference type="Gene3D" id="2.60.40.640">
    <property type="match status" value="1"/>
</dbReference>
<accession>A0A8K0L8V5</accession>
<organism evidence="3 4">
    <name type="scientific">Elsinoe batatas</name>
    <dbReference type="NCBI Taxonomy" id="2601811"/>
    <lineage>
        <taxon>Eukaryota</taxon>
        <taxon>Fungi</taxon>
        <taxon>Dikarya</taxon>
        <taxon>Ascomycota</taxon>
        <taxon>Pezizomycotina</taxon>
        <taxon>Dothideomycetes</taxon>
        <taxon>Dothideomycetidae</taxon>
        <taxon>Myriangiales</taxon>
        <taxon>Elsinoaceae</taxon>
        <taxon>Elsinoe</taxon>
    </lineage>
</organism>
<feature type="region of interest" description="Disordered" evidence="1">
    <location>
        <begin position="413"/>
        <end position="656"/>
    </location>
</feature>